<keyword evidence="3" id="KW-1185">Reference proteome</keyword>
<name>A0ABM7QG55_9GAMM</name>
<sequence>MTAKSSPWGLAIAASRGRVVRAVLLLALGASVSLIAAGRPELFRAEDSAEWAGAVANVLAVIVALGLGIYAVQQDGRRQKKHAHGAALVFYTAASEMLATIELIEDHEDQIRKSKFSATAWRNYLVNIAPLLPNDTLTFLPDLPEHTAKLLVLSAQRLSTAKIKLNIQTDDEHQLAERVLGMAAFMKGSYLPLGNLLHQEIFGDTQPAWRV</sequence>
<feature type="transmembrane region" description="Helical" evidence="1">
    <location>
        <begin position="51"/>
        <end position="72"/>
    </location>
</feature>
<protein>
    <submittedName>
        <fullName evidence="2">Uncharacterized protein</fullName>
    </submittedName>
</protein>
<feature type="transmembrane region" description="Helical" evidence="1">
    <location>
        <begin position="20"/>
        <end position="39"/>
    </location>
</feature>
<reference evidence="2 3" key="1">
    <citation type="submission" date="2021-03" db="EMBL/GenBank/DDBJ databases">
        <title>Complete Genome Sequences of Two Lysobacter Strains Isolated from Sea Water (Lysobacter caseinilyticus) and Soil (Lysobacter helvus) in South Korea.</title>
        <authorList>
            <person name="Watanabe Y."/>
            <person name="Arakawa K."/>
        </authorList>
    </citation>
    <scope>NUCLEOTIDE SEQUENCE [LARGE SCALE GENOMIC DNA]</scope>
    <source>
        <strain evidence="2 3">D10</strain>
    </source>
</reference>
<organism evidence="2 3">
    <name type="scientific">Lysobacter helvus</name>
    <dbReference type="NCBI Taxonomy" id="2675059"/>
    <lineage>
        <taxon>Bacteria</taxon>
        <taxon>Pseudomonadati</taxon>
        <taxon>Pseudomonadota</taxon>
        <taxon>Gammaproteobacteria</taxon>
        <taxon>Lysobacterales</taxon>
        <taxon>Lysobacteraceae</taxon>
        <taxon>Lysobacter</taxon>
    </lineage>
</organism>
<proteinExistence type="predicted"/>
<keyword evidence="1" id="KW-0472">Membrane</keyword>
<accession>A0ABM7QG55</accession>
<keyword evidence="1" id="KW-1133">Transmembrane helix</keyword>
<dbReference type="Proteomes" id="UP000680514">
    <property type="component" value="Chromosome"/>
</dbReference>
<evidence type="ECO:0000313" key="2">
    <source>
        <dbReference type="EMBL" id="BCT96680.1"/>
    </source>
</evidence>
<dbReference type="EMBL" id="AP024546">
    <property type="protein sequence ID" value="BCT96680.1"/>
    <property type="molecule type" value="Genomic_DNA"/>
</dbReference>
<evidence type="ECO:0000313" key="3">
    <source>
        <dbReference type="Proteomes" id="UP000680514"/>
    </source>
</evidence>
<gene>
    <name evidence="2" type="ORF">LYSHEL_25510</name>
</gene>
<keyword evidence="1" id="KW-0812">Transmembrane</keyword>
<evidence type="ECO:0000256" key="1">
    <source>
        <dbReference type="SAM" id="Phobius"/>
    </source>
</evidence>